<keyword evidence="2" id="KW-1185">Reference proteome</keyword>
<sequence length="199" mass="22755">MNEPAHERTAHLDETGVRINAEQRLYGIAAVITSRREHAEICDALRPMLLPGRTCLHHYDETIDRRLSIAKVITRLTLEGALVVVETTAPRQQERARTRLLTELLPRLQHQECVDHVVLESRAGSDKHDRRTLDRLRRSRVVTASLRVDHVRKDATPLVWLPDFIAGSYFAAEHHGEPEPWALIAESHLIDVRTIRDGE</sequence>
<name>A0ABU1Q1U7_9PSEU</name>
<dbReference type="Proteomes" id="UP001268819">
    <property type="component" value="Unassembled WGS sequence"/>
</dbReference>
<accession>A0ABU1Q1U7</accession>
<dbReference type="EMBL" id="JAVDSG010000001">
    <property type="protein sequence ID" value="MDR6596865.1"/>
    <property type="molecule type" value="Genomic_DNA"/>
</dbReference>
<evidence type="ECO:0000313" key="2">
    <source>
        <dbReference type="Proteomes" id="UP001268819"/>
    </source>
</evidence>
<protein>
    <recommendedName>
        <fullName evidence="3">DUF3800 domain-containing protein</fullName>
    </recommendedName>
</protein>
<dbReference type="RefSeq" id="WP_310309951.1">
    <property type="nucleotide sequence ID" value="NZ_BAAAXB010000001.1"/>
</dbReference>
<gene>
    <name evidence="1" type="ORF">J2S66_005249</name>
</gene>
<reference evidence="1 2" key="1">
    <citation type="submission" date="2023-07" db="EMBL/GenBank/DDBJ databases">
        <title>Sequencing the genomes of 1000 actinobacteria strains.</title>
        <authorList>
            <person name="Klenk H.-P."/>
        </authorList>
    </citation>
    <scope>NUCLEOTIDE SEQUENCE [LARGE SCALE GENOMIC DNA]</scope>
    <source>
        <strain evidence="1 2">DSM 43749</strain>
    </source>
</reference>
<proteinExistence type="predicted"/>
<evidence type="ECO:0008006" key="3">
    <source>
        <dbReference type="Google" id="ProtNLM"/>
    </source>
</evidence>
<comment type="caution">
    <text evidence="1">The sequence shown here is derived from an EMBL/GenBank/DDBJ whole genome shotgun (WGS) entry which is preliminary data.</text>
</comment>
<evidence type="ECO:0000313" key="1">
    <source>
        <dbReference type="EMBL" id="MDR6596865.1"/>
    </source>
</evidence>
<organism evidence="1 2">
    <name type="scientific">Saccharothrix longispora</name>
    <dbReference type="NCBI Taxonomy" id="33920"/>
    <lineage>
        <taxon>Bacteria</taxon>
        <taxon>Bacillati</taxon>
        <taxon>Actinomycetota</taxon>
        <taxon>Actinomycetes</taxon>
        <taxon>Pseudonocardiales</taxon>
        <taxon>Pseudonocardiaceae</taxon>
        <taxon>Saccharothrix</taxon>
    </lineage>
</organism>